<evidence type="ECO:0000313" key="2">
    <source>
        <dbReference type="Proteomes" id="UP000199647"/>
    </source>
</evidence>
<dbReference type="SUPFAM" id="SSF52833">
    <property type="entry name" value="Thioredoxin-like"/>
    <property type="match status" value="1"/>
</dbReference>
<reference evidence="1 2" key="1">
    <citation type="submission" date="2016-10" db="EMBL/GenBank/DDBJ databases">
        <authorList>
            <person name="de Groot N.N."/>
        </authorList>
    </citation>
    <scope>NUCLEOTIDE SEQUENCE [LARGE SCALE GENOMIC DNA]</scope>
    <source>
        <strain evidence="1 2">A52C2</strain>
    </source>
</reference>
<dbReference type="AlphaFoldDB" id="A0A1H9MR70"/>
<sequence>MHVEIYGSPVLCADTEAAKALCDRRRYSHVVRDAAGDLISLCELRRRAPLSATLPQIFVGTHHVGDLAAFEAAERAGIIEQLLGGQ</sequence>
<proteinExistence type="predicted"/>
<organism evidence="1 2">
    <name type="scientific">Faunimonas pinastri</name>
    <dbReference type="NCBI Taxonomy" id="1855383"/>
    <lineage>
        <taxon>Bacteria</taxon>
        <taxon>Pseudomonadati</taxon>
        <taxon>Pseudomonadota</taxon>
        <taxon>Alphaproteobacteria</taxon>
        <taxon>Hyphomicrobiales</taxon>
        <taxon>Afifellaceae</taxon>
        <taxon>Faunimonas</taxon>
    </lineage>
</organism>
<dbReference type="Proteomes" id="UP000199647">
    <property type="component" value="Unassembled WGS sequence"/>
</dbReference>
<dbReference type="RefSeq" id="WP_092498436.1">
    <property type="nucleotide sequence ID" value="NZ_FOFG01000014.1"/>
</dbReference>
<protein>
    <submittedName>
        <fullName evidence="1">Glutaredoxin 3</fullName>
    </submittedName>
</protein>
<dbReference type="InterPro" id="IPR036249">
    <property type="entry name" value="Thioredoxin-like_sf"/>
</dbReference>
<dbReference type="Gene3D" id="3.40.30.10">
    <property type="entry name" value="Glutaredoxin"/>
    <property type="match status" value="1"/>
</dbReference>
<name>A0A1H9MR70_9HYPH</name>
<gene>
    <name evidence="1" type="ORF">SAMN05216548_11412</name>
</gene>
<evidence type="ECO:0000313" key="1">
    <source>
        <dbReference type="EMBL" id="SER26091.1"/>
    </source>
</evidence>
<dbReference type="STRING" id="1855383.SAMN05216548_11412"/>
<dbReference type="OrthoDB" id="9814618at2"/>
<dbReference type="EMBL" id="FOFG01000014">
    <property type="protein sequence ID" value="SER26091.1"/>
    <property type="molecule type" value="Genomic_DNA"/>
</dbReference>
<keyword evidence="2" id="KW-1185">Reference proteome</keyword>
<accession>A0A1H9MR70</accession>